<gene>
    <name evidence="1" type="ORF">C4B59_00050</name>
</gene>
<name>A0AC61L6T6_9EURY</name>
<reference evidence="1" key="1">
    <citation type="submission" date="2018-01" db="EMBL/GenBank/DDBJ databases">
        <authorList>
            <person name="Krukenberg V."/>
        </authorList>
    </citation>
    <scope>NUCLEOTIDE SEQUENCE</scope>
    <source>
        <strain evidence="1">E20ANME2</strain>
    </source>
</reference>
<evidence type="ECO:0000313" key="1">
    <source>
        <dbReference type="EMBL" id="PXF62049.1"/>
    </source>
</evidence>
<dbReference type="EMBL" id="PQXF01000001">
    <property type="protein sequence ID" value="PXF62049.1"/>
    <property type="molecule type" value="Genomic_DNA"/>
</dbReference>
<proteinExistence type="predicted"/>
<accession>A0AC61L6T6</accession>
<dbReference type="Proteomes" id="UP000248329">
    <property type="component" value="Unassembled WGS sequence"/>
</dbReference>
<organism evidence="1 2">
    <name type="scientific">Candidatus Methanogaster sp</name>
    <dbReference type="NCBI Taxonomy" id="3386292"/>
    <lineage>
        <taxon>Archaea</taxon>
        <taxon>Methanobacteriati</taxon>
        <taxon>Methanobacteriota</taxon>
        <taxon>Stenosarchaea group</taxon>
        <taxon>Methanomicrobia</taxon>
        <taxon>Methanosarcinales</taxon>
        <taxon>ANME-2 cluster</taxon>
        <taxon>Candidatus Methanogasteraceae</taxon>
        <taxon>Candidatus Methanogaster</taxon>
    </lineage>
</organism>
<sequence>MTAVTLFMGDTPTIYETGSGENIYIEVTGVCNDSVRLRVAGPADWGITAYYAVPVETGEAVPIHGEVVELAGVQTADIV</sequence>
<comment type="caution">
    <text evidence="1">The sequence shown here is derived from an EMBL/GenBank/DDBJ whole genome shotgun (WGS) entry which is preliminary data.</text>
</comment>
<evidence type="ECO:0000313" key="2">
    <source>
        <dbReference type="Proteomes" id="UP000248329"/>
    </source>
</evidence>
<protein>
    <submittedName>
        <fullName evidence="1">Uncharacterized protein</fullName>
    </submittedName>
</protein>